<keyword evidence="2" id="KW-1185">Reference proteome</keyword>
<reference evidence="1 2" key="1">
    <citation type="submission" date="2020-08" db="EMBL/GenBank/DDBJ databases">
        <title>Genome public.</title>
        <authorList>
            <person name="Liu C."/>
            <person name="Sun Q."/>
        </authorList>
    </citation>
    <scope>NUCLEOTIDE SEQUENCE [LARGE SCALE GENOMIC DNA]</scope>
    <source>
        <strain evidence="1 2">NSJ-6</strain>
    </source>
</reference>
<proteinExistence type="predicted"/>
<dbReference type="EMBL" id="JACOOO010000030">
    <property type="protein sequence ID" value="MBC5629847.1"/>
    <property type="molecule type" value="Genomic_DNA"/>
</dbReference>
<evidence type="ECO:0000313" key="2">
    <source>
        <dbReference type="Proteomes" id="UP000596929"/>
    </source>
</evidence>
<sequence>MSIQSSLELAVSILGVGHRTTLMVSEERDKEVAVEQRRIYDKWLKNNLVKRQH</sequence>
<evidence type="ECO:0000313" key="1">
    <source>
        <dbReference type="EMBL" id="MBC5629847.1"/>
    </source>
</evidence>
<name>A0ABR7DFC3_9CLOT</name>
<gene>
    <name evidence="1" type="ORF">H8S20_13235</name>
</gene>
<dbReference type="Proteomes" id="UP000596929">
    <property type="component" value="Unassembled WGS sequence"/>
</dbReference>
<accession>A0ABR7DFC3</accession>
<protein>
    <submittedName>
        <fullName evidence="1">Uncharacterized protein</fullName>
    </submittedName>
</protein>
<dbReference type="RefSeq" id="WP_186860429.1">
    <property type="nucleotide sequence ID" value="NZ_JACOOO010000030.1"/>
</dbReference>
<comment type="caution">
    <text evidence="1">The sequence shown here is derived from an EMBL/GenBank/DDBJ whole genome shotgun (WGS) entry which is preliminary data.</text>
</comment>
<organism evidence="1 2">
    <name type="scientific">Clostridium hominis</name>
    <dbReference type="NCBI Taxonomy" id="2763036"/>
    <lineage>
        <taxon>Bacteria</taxon>
        <taxon>Bacillati</taxon>
        <taxon>Bacillota</taxon>
        <taxon>Clostridia</taxon>
        <taxon>Eubacteriales</taxon>
        <taxon>Clostridiaceae</taxon>
        <taxon>Clostridium</taxon>
    </lineage>
</organism>